<dbReference type="Gene3D" id="3.90.20.10">
    <property type="match status" value="1"/>
</dbReference>
<accession>A0A178Z7A2</accession>
<protein>
    <recommendedName>
        <fullName evidence="2">SAP domain-containing protein</fullName>
    </recommendedName>
</protein>
<sequence length="181" mass="20712">MALLGPQPNIDRMEQCFHDGLQELVKFRNVPPLAEGSLLLNAIRELGTQLNARITDLTTQFNTRFDQMDRRFEEMDRKFEEMDRKFDHLSERILANDFNNVARVQNSFLSRPTDRLSPLVNPKTNEPIDDFPAKGQDITSLSDEHLHSVLAALGLPSNGQRTAKERRLRQYIGLRISPLGA</sequence>
<organism evidence="3 4">
    <name type="scientific">Fonsecaea erecta</name>
    <dbReference type="NCBI Taxonomy" id="1367422"/>
    <lineage>
        <taxon>Eukaryota</taxon>
        <taxon>Fungi</taxon>
        <taxon>Dikarya</taxon>
        <taxon>Ascomycota</taxon>
        <taxon>Pezizomycotina</taxon>
        <taxon>Eurotiomycetes</taxon>
        <taxon>Chaetothyriomycetidae</taxon>
        <taxon>Chaetothyriales</taxon>
        <taxon>Herpotrichiellaceae</taxon>
        <taxon>Fonsecaea</taxon>
    </lineage>
</organism>
<feature type="coiled-coil region" evidence="1">
    <location>
        <begin position="65"/>
        <end position="92"/>
    </location>
</feature>
<proteinExistence type="predicted"/>
<dbReference type="GeneID" id="30013957"/>
<evidence type="ECO:0000256" key="1">
    <source>
        <dbReference type="SAM" id="Coils"/>
    </source>
</evidence>
<feature type="domain" description="SAP" evidence="2">
    <location>
        <begin position="138"/>
        <end position="172"/>
    </location>
</feature>
<dbReference type="RefSeq" id="XP_018689004.1">
    <property type="nucleotide sequence ID" value="XM_018841295.1"/>
</dbReference>
<dbReference type="OrthoDB" id="4159080at2759"/>
<dbReference type="InterPro" id="IPR003034">
    <property type="entry name" value="SAP_dom"/>
</dbReference>
<comment type="caution">
    <text evidence="3">The sequence shown here is derived from an EMBL/GenBank/DDBJ whole genome shotgun (WGS) entry which is preliminary data.</text>
</comment>
<dbReference type="Proteomes" id="UP000078343">
    <property type="component" value="Unassembled WGS sequence"/>
</dbReference>
<dbReference type="AlphaFoldDB" id="A0A178Z7A2"/>
<evidence type="ECO:0000313" key="4">
    <source>
        <dbReference type="Proteomes" id="UP000078343"/>
    </source>
</evidence>
<evidence type="ECO:0000259" key="2">
    <source>
        <dbReference type="PROSITE" id="PS50800"/>
    </source>
</evidence>
<dbReference type="PROSITE" id="PS50800">
    <property type="entry name" value="SAP"/>
    <property type="match status" value="1"/>
</dbReference>
<name>A0A178Z7A2_9EURO</name>
<gene>
    <name evidence="3" type="ORF">AYL99_09789</name>
</gene>
<keyword evidence="1" id="KW-0175">Coiled coil</keyword>
<dbReference type="STRING" id="1367422.A0A178Z7A2"/>
<keyword evidence="4" id="KW-1185">Reference proteome</keyword>
<dbReference type="EMBL" id="LVYI01000010">
    <property type="protein sequence ID" value="OAP55637.1"/>
    <property type="molecule type" value="Genomic_DNA"/>
</dbReference>
<evidence type="ECO:0000313" key="3">
    <source>
        <dbReference type="EMBL" id="OAP55637.1"/>
    </source>
</evidence>
<reference evidence="3 4" key="1">
    <citation type="submission" date="2016-04" db="EMBL/GenBank/DDBJ databases">
        <title>Draft genome of Fonsecaea erecta CBS 125763.</title>
        <authorList>
            <person name="Weiss V.A."/>
            <person name="Vicente V.A."/>
            <person name="Raittz R.T."/>
            <person name="Moreno L.F."/>
            <person name="De Souza E.M."/>
            <person name="Pedrosa F.O."/>
            <person name="Steffens M.B."/>
            <person name="Faoro H."/>
            <person name="Tadra-Sfeir M.Z."/>
            <person name="Najafzadeh M.J."/>
            <person name="Felipe M.S."/>
            <person name="Teixeira M."/>
            <person name="Sun J."/>
            <person name="Xi L."/>
            <person name="Gomes R."/>
            <person name="De Azevedo C.M."/>
            <person name="Salgado C.G."/>
            <person name="Da Silva M.B."/>
            <person name="Nascimento M.F."/>
            <person name="Queiroz-Telles F."/>
            <person name="Attili D.S."/>
            <person name="Gorbushina A."/>
        </authorList>
    </citation>
    <scope>NUCLEOTIDE SEQUENCE [LARGE SCALE GENOMIC DNA]</scope>
    <source>
        <strain evidence="3 4">CBS 125763</strain>
    </source>
</reference>